<dbReference type="PANTHER" id="PTHR44688:SF16">
    <property type="entry name" value="DNA-BINDING TRANSCRIPTIONAL ACTIVATOR DEVR_DOSR"/>
    <property type="match status" value="1"/>
</dbReference>
<keyword evidence="1" id="KW-0805">Transcription regulation</keyword>
<evidence type="ECO:0000313" key="6">
    <source>
        <dbReference type="Proteomes" id="UP001168128"/>
    </source>
</evidence>
<dbReference type="SUPFAM" id="SSF46894">
    <property type="entry name" value="C-terminal effector domain of the bipartite response regulators"/>
    <property type="match status" value="1"/>
</dbReference>
<dbReference type="SMART" id="SM00421">
    <property type="entry name" value="HTH_LUXR"/>
    <property type="match status" value="1"/>
</dbReference>
<dbReference type="EMBL" id="JAULSJ010000027">
    <property type="protein sequence ID" value="MDO3426357.1"/>
    <property type="molecule type" value="Genomic_DNA"/>
</dbReference>
<reference evidence="5" key="1">
    <citation type="submission" date="2023-07" db="EMBL/GenBank/DDBJ databases">
        <title>AMR profile of multidrug- resistance Chryseobacterium gambrini related strain.</title>
        <authorList>
            <person name="Kirdat K."/>
            <person name="Bhatt A."/>
            <person name="Kuyare S."/>
            <person name="Yadav A."/>
        </authorList>
    </citation>
    <scope>NUCLEOTIDE SEQUENCE</scope>
    <source>
        <strain evidence="5">APV-1</strain>
    </source>
</reference>
<evidence type="ECO:0000313" key="5">
    <source>
        <dbReference type="EMBL" id="MDO3426357.1"/>
    </source>
</evidence>
<dbReference type="Pfam" id="PF00196">
    <property type="entry name" value="GerE"/>
    <property type="match status" value="1"/>
</dbReference>
<dbReference type="InterPro" id="IPR016032">
    <property type="entry name" value="Sig_transdc_resp-reg_C-effctor"/>
</dbReference>
<evidence type="ECO:0000256" key="2">
    <source>
        <dbReference type="ARBA" id="ARBA00023125"/>
    </source>
</evidence>
<evidence type="ECO:0000256" key="3">
    <source>
        <dbReference type="ARBA" id="ARBA00023163"/>
    </source>
</evidence>
<dbReference type="Gene3D" id="1.10.10.10">
    <property type="entry name" value="Winged helix-like DNA-binding domain superfamily/Winged helix DNA-binding domain"/>
    <property type="match status" value="1"/>
</dbReference>
<sequence length="252" mass="29596">MDEVNKFFSYKNRIENNLGAEAFETENYLEVIKAFSRLTYQSLYVIDYEKKIFEYVSDNPLFLCNCTPEEVQNLGYLFYFKNVTKDDLELLFKINEAGFNFFDKLPVEERKLHTISYDFHLVTENKSAILINHKLTPLFLSKDGKMWKAMCIVSLSPNSSSGNINIYKQGTDDIWEYNLVAEKWTLRKKLRLSERELEILRLYAQGLTINEIAQRIFISADTVKFHRRKLFEKLGVSNITEALAYVTNNKLL</sequence>
<name>A0ABT8U5M3_9FLAO</name>
<dbReference type="Gene3D" id="3.30.450.20">
    <property type="entry name" value="PAS domain"/>
    <property type="match status" value="1"/>
</dbReference>
<dbReference type="PRINTS" id="PR00038">
    <property type="entry name" value="HTHLUXR"/>
</dbReference>
<dbReference type="RefSeq" id="WP_108411076.1">
    <property type="nucleotide sequence ID" value="NZ_JAULSJ010000027.1"/>
</dbReference>
<dbReference type="Proteomes" id="UP001168128">
    <property type="component" value="Unassembled WGS sequence"/>
</dbReference>
<dbReference type="PANTHER" id="PTHR44688">
    <property type="entry name" value="DNA-BINDING TRANSCRIPTIONAL ACTIVATOR DEVR_DOSR"/>
    <property type="match status" value="1"/>
</dbReference>
<dbReference type="PROSITE" id="PS50043">
    <property type="entry name" value="HTH_LUXR_2"/>
    <property type="match status" value="1"/>
</dbReference>
<gene>
    <name evidence="5" type="ORF">QWT87_15825</name>
</gene>
<dbReference type="CDD" id="cd06170">
    <property type="entry name" value="LuxR_C_like"/>
    <property type="match status" value="1"/>
</dbReference>
<dbReference type="InterPro" id="IPR036388">
    <property type="entry name" value="WH-like_DNA-bd_sf"/>
</dbReference>
<keyword evidence="3" id="KW-0804">Transcription</keyword>
<organism evidence="5 6">
    <name type="scientific">Chryseobacterium urinae</name>
    <dbReference type="NCBI Taxonomy" id="3058400"/>
    <lineage>
        <taxon>Bacteria</taxon>
        <taxon>Pseudomonadati</taxon>
        <taxon>Bacteroidota</taxon>
        <taxon>Flavobacteriia</taxon>
        <taxon>Flavobacteriales</taxon>
        <taxon>Weeksellaceae</taxon>
        <taxon>Chryseobacterium group</taxon>
        <taxon>Chryseobacterium</taxon>
    </lineage>
</organism>
<dbReference type="InterPro" id="IPR000792">
    <property type="entry name" value="Tscrpt_reg_LuxR_C"/>
</dbReference>
<comment type="caution">
    <text evidence="5">The sequence shown here is derived from an EMBL/GenBank/DDBJ whole genome shotgun (WGS) entry which is preliminary data.</text>
</comment>
<feature type="domain" description="HTH luxR-type" evidence="4">
    <location>
        <begin position="185"/>
        <end position="250"/>
    </location>
</feature>
<protein>
    <submittedName>
        <fullName evidence="5">Helix-turn-helix transcriptional regulator</fullName>
    </submittedName>
</protein>
<proteinExistence type="predicted"/>
<accession>A0ABT8U5M3</accession>
<keyword evidence="6" id="KW-1185">Reference proteome</keyword>
<evidence type="ECO:0000256" key="1">
    <source>
        <dbReference type="ARBA" id="ARBA00023015"/>
    </source>
</evidence>
<evidence type="ECO:0000259" key="4">
    <source>
        <dbReference type="PROSITE" id="PS50043"/>
    </source>
</evidence>
<keyword evidence="2" id="KW-0238">DNA-binding</keyword>